<keyword evidence="2" id="KW-1185">Reference proteome</keyword>
<name>A0ACC0LHF1_RHOML</name>
<evidence type="ECO:0000313" key="2">
    <source>
        <dbReference type="Proteomes" id="UP001062846"/>
    </source>
</evidence>
<dbReference type="EMBL" id="CM046399">
    <property type="protein sequence ID" value="KAI8527739.1"/>
    <property type="molecule type" value="Genomic_DNA"/>
</dbReference>
<comment type="caution">
    <text evidence="1">The sequence shown here is derived from an EMBL/GenBank/DDBJ whole genome shotgun (WGS) entry which is preliminary data.</text>
</comment>
<accession>A0ACC0LHF1</accession>
<evidence type="ECO:0000313" key="1">
    <source>
        <dbReference type="EMBL" id="KAI8527739.1"/>
    </source>
</evidence>
<proteinExistence type="predicted"/>
<protein>
    <submittedName>
        <fullName evidence="1">Uncharacterized protein</fullName>
    </submittedName>
</protein>
<sequence>MPELRSGVCHGRAPVVGKRHRKNQVAEKKLEHVVGNFMKTTAAVVKEVAEAKAKARAVEVALRRGWGARLVEGAAKNGKGKEEEVIVVSEGTMVEGGEREGGFLPEE</sequence>
<organism evidence="1 2">
    <name type="scientific">Rhododendron molle</name>
    <name type="common">Chinese azalea</name>
    <name type="synonym">Azalea mollis</name>
    <dbReference type="NCBI Taxonomy" id="49168"/>
    <lineage>
        <taxon>Eukaryota</taxon>
        <taxon>Viridiplantae</taxon>
        <taxon>Streptophyta</taxon>
        <taxon>Embryophyta</taxon>
        <taxon>Tracheophyta</taxon>
        <taxon>Spermatophyta</taxon>
        <taxon>Magnoliopsida</taxon>
        <taxon>eudicotyledons</taxon>
        <taxon>Gunneridae</taxon>
        <taxon>Pentapetalae</taxon>
        <taxon>asterids</taxon>
        <taxon>Ericales</taxon>
        <taxon>Ericaceae</taxon>
        <taxon>Ericoideae</taxon>
        <taxon>Rhodoreae</taxon>
        <taxon>Rhododendron</taxon>
    </lineage>
</organism>
<gene>
    <name evidence="1" type="ORF">RHMOL_Rhmol12G0097700</name>
</gene>
<reference evidence="1" key="1">
    <citation type="submission" date="2022-02" db="EMBL/GenBank/DDBJ databases">
        <title>Plant Genome Project.</title>
        <authorList>
            <person name="Zhang R.-G."/>
        </authorList>
    </citation>
    <scope>NUCLEOTIDE SEQUENCE</scope>
    <source>
        <strain evidence="1">AT1</strain>
    </source>
</reference>
<dbReference type="Proteomes" id="UP001062846">
    <property type="component" value="Chromosome 12"/>
</dbReference>